<dbReference type="GO" id="GO:0003700">
    <property type="term" value="F:DNA-binding transcription factor activity"/>
    <property type="evidence" value="ECO:0007669"/>
    <property type="project" value="InterPro"/>
</dbReference>
<dbReference type="STRING" id="1004.SAMN05661012_04756"/>
<evidence type="ECO:0000259" key="4">
    <source>
        <dbReference type="PROSITE" id="PS01124"/>
    </source>
</evidence>
<dbReference type="AlphaFoldDB" id="A0A1K1S4Y4"/>
<keyword evidence="1" id="KW-0805">Transcription regulation</keyword>
<organism evidence="5 7">
    <name type="scientific">Chitinophaga sancti</name>
    <dbReference type="NCBI Taxonomy" id="1004"/>
    <lineage>
        <taxon>Bacteria</taxon>
        <taxon>Pseudomonadati</taxon>
        <taxon>Bacteroidota</taxon>
        <taxon>Chitinophagia</taxon>
        <taxon>Chitinophagales</taxon>
        <taxon>Chitinophagaceae</taxon>
        <taxon>Chitinophaga</taxon>
    </lineage>
</organism>
<dbReference type="RefSeq" id="WP_072363717.1">
    <property type="nucleotide sequence ID" value="NZ_CP139972.1"/>
</dbReference>
<dbReference type="OrthoDB" id="632644at2"/>
<dbReference type="InterPro" id="IPR037923">
    <property type="entry name" value="HTH-like"/>
</dbReference>
<reference evidence="6 8" key="2">
    <citation type="submission" date="2023-11" db="EMBL/GenBank/DDBJ databases">
        <title>MicrobeMod: A computational toolkit for identifying prokaryotic methylation and restriction-modification with nanopore sequencing.</title>
        <authorList>
            <person name="Crits-Christoph A."/>
            <person name="Kang S.C."/>
            <person name="Lee H."/>
            <person name="Ostrov N."/>
        </authorList>
    </citation>
    <scope>NUCLEOTIDE SEQUENCE [LARGE SCALE GENOMIC DNA]</scope>
    <source>
        <strain evidence="6 8">ATCC 23090</strain>
    </source>
</reference>
<evidence type="ECO:0000256" key="1">
    <source>
        <dbReference type="ARBA" id="ARBA00023015"/>
    </source>
</evidence>
<keyword evidence="2 5" id="KW-0238">DNA-binding</keyword>
<keyword evidence="3" id="KW-0804">Transcription</keyword>
<evidence type="ECO:0000256" key="3">
    <source>
        <dbReference type="ARBA" id="ARBA00023163"/>
    </source>
</evidence>
<dbReference type="InterPro" id="IPR009057">
    <property type="entry name" value="Homeodomain-like_sf"/>
</dbReference>
<evidence type="ECO:0000313" key="6">
    <source>
        <dbReference type="EMBL" id="WQG90668.1"/>
    </source>
</evidence>
<dbReference type="Proteomes" id="UP001326715">
    <property type="component" value="Chromosome"/>
</dbReference>
<proteinExistence type="predicted"/>
<keyword evidence="8" id="KW-1185">Reference proteome</keyword>
<dbReference type="InterPro" id="IPR018060">
    <property type="entry name" value="HTH_AraC"/>
</dbReference>
<protein>
    <submittedName>
        <fullName evidence="6">AraC family transcriptional regulator</fullName>
    </submittedName>
    <submittedName>
        <fullName evidence="5">AraC-type DNA-binding protein</fullName>
    </submittedName>
</protein>
<dbReference type="EMBL" id="CP140154">
    <property type="protein sequence ID" value="WQG90668.1"/>
    <property type="molecule type" value="Genomic_DNA"/>
</dbReference>
<reference evidence="5 7" key="1">
    <citation type="submission" date="2016-11" db="EMBL/GenBank/DDBJ databases">
        <authorList>
            <person name="Jaros S."/>
            <person name="Januszkiewicz K."/>
            <person name="Wedrychowicz H."/>
        </authorList>
    </citation>
    <scope>NUCLEOTIDE SEQUENCE [LARGE SCALE GENOMIC DNA]</scope>
    <source>
        <strain evidence="5 7">DSM 784</strain>
    </source>
</reference>
<dbReference type="SUPFAM" id="SSF46689">
    <property type="entry name" value="Homeodomain-like"/>
    <property type="match status" value="1"/>
</dbReference>
<evidence type="ECO:0000256" key="2">
    <source>
        <dbReference type="ARBA" id="ARBA00023125"/>
    </source>
</evidence>
<accession>A0A1K1S4Y4</accession>
<evidence type="ECO:0000313" key="5">
    <source>
        <dbReference type="EMBL" id="SFW79258.1"/>
    </source>
</evidence>
<gene>
    <name evidence="5" type="ORF">SAMN05661012_04756</name>
    <name evidence="6" type="ORF">SR876_04110</name>
</gene>
<dbReference type="GO" id="GO:0043565">
    <property type="term" value="F:sequence-specific DNA binding"/>
    <property type="evidence" value="ECO:0007669"/>
    <property type="project" value="InterPro"/>
</dbReference>
<dbReference type="PANTHER" id="PTHR43280:SF32">
    <property type="entry name" value="TRANSCRIPTIONAL REGULATORY PROTEIN"/>
    <property type="match status" value="1"/>
</dbReference>
<dbReference type="PANTHER" id="PTHR43280">
    <property type="entry name" value="ARAC-FAMILY TRANSCRIPTIONAL REGULATOR"/>
    <property type="match status" value="1"/>
</dbReference>
<dbReference type="SMART" id="SM00342">
    <property type="entry name" value="HTH_ARAC"/>
    <property type="match status" value="1"/>
</dbReference>
<dbReference type="EMBL" id="FPIZ01000017">
    <property type="protein sequence ID" value="SFW79258.1"/>
    <property type="molecule type" value="Genomic_DNA"/>
</dbReference>
<dbReference type="Gene3D" id="1.10.10.60">
    <property type="entry name" value="Homeodomain-like"/>
    <property type="match status" value="1"/>
</dbReference>
<dbReference type="PROSITE" id="PS01124">
    <property type="entry name" value="HTH_ARAC_FAMILY_2"/>
    <property type="match status" value="1"/>
</dbReference>
<feature type="domain" description="HTH araC/xylS-type" evidence="4">
    <location>
        <begin position="199"/>
        <end position="292"/>
    </location>
</feature>
<dbReference type="SUPFAM" id="SSF51215">
    <property type="entry name" value="Regulatory protein AraC"/>
    <property type="match status" value="1"/>
</dbReference>
<name>A0A1K1S4Y4_9BACT</name>
<dbReference type="Proteomes" id="UP000183788">
    <property type="component" value="Unassembled WGS sequence"/>
</dbReference>
<sequence length="296" mass="33915">MKKPESIEDFYINRAINSQPLVFNLLRYDDCLRMDPQPYRRRDFYKVSFMRGRTLLHYGDQSLEVNGDALAIFSPDVPYTVDMPDGPAVGQYFIFKGAYLAEYFRRNIKDLPLFAPGAHPVYELDATQAAAIGHLFDRMNQEFRSDYAYKDDLIRNCIIDILHYAMRMEPVAKRHLQTDASVRITGVFNELLDRQFPIENLSQQFELKSPADFASRLGVHVNSLNRALRTTTGKSTSGLIAERLVTEARILLKHSEWTVSEIGFSLGFEDPAHFSHFIKKHTGQAPSVFRNVGVQV</sequence>
<evidence type="ECO:0000313" key="7">
    <source>
        <dbReference type="Proteomes" id="UP000183788"/>
    </source>
</evidence>
<evidence type="ECO:0000313" key="8">
    <source>
        <dbReference type="Proteomes" id="UP001326715"/>
    </source>
</evidence>
<dbReference type="Pfam" id="PF12833">
    <property type="entry name" value="HTH_18"/>
    <property type="match status" value="1"/>
</dbReference>